<sequence length="125" mass="13650">MKYLFCVHSPRRARDSAWRFDLVFFRLLSPGGAVGEYSREGSSRPRCRGVRREGGKGIGGQAGEEAGEGKEGTDSTSLVAGTWPEEDAYGTDIDAIERTARGLSFAVKEKAVQESDSLNSDFIDR</sequence>
<feature type="region of interest" description="Disordered" evidence="1">
    <location>
        <begin position="35"/>
        <end position="82"/>
    </location>
</feature>
<evidence type="ECO:0000313" key="2">
    <source>
        <dbReference type="EMBL" id="KAB9173097.1"/>
    </source>
</evidence>
<dbReference type="AlphaFoldDB" id="A0A5N6L6F2"/>
<organism evidence="2 3">
    <name type="scientific">Carpinus fangiana</name>
    <dbReference type="NCBI Taxonomy" id="176857"/>
    <lineage>
        <taxon>Eukaryota</taxon>
        <taxon>Viridiplantae</taxon>
        <taxon>Streptophyta</taxon>
        <taxon>Embryophyta</taxon>
        <taxon>Tracheophyta</taxon>
        <taxon>Spermatophyta</taxon>
        <taxon>Magnoliopsida</taxon>
        <taxon>eudicotyledons</taxon>
        <taxon>Gunneridae</taxon>
        <taxon>Pentapetalae</taxon>
        <taxon>rosids</taxon>
        <taxon>fabids</taxon>
        <taxon>Fagales</taxon>
        <taxon>Betulaceae</taxon>
        <taxon>Carpinus</taxon>
    </lineage>
</organism>
<keyword evidence="3" id="KW-1185">Reference proteome</keyword>
<accession>A0A5N6L6F2</accession>
<proteinExistence type="predicted"/>
<evidence type="ECO:0000313" key="3">
    <source>
        <dbReference type="Proteomes" id="UP000327013"/>
    </source>
</evidence>
<dbReference type="EMBL" id="VIBQ01000168">
    <property type="protein sequence ID" value="KAB9173097.1"/>
    <property type="molecule type" value="Genomic_DNA"/>
</dbReference>
<protein>
    <submittedName>
        <fullName evidence="2">Uncharacterized protein</fullName>
    </submittedName>
</protein>
<gene>
    <name evidence="2" type="ORF">FH972_027000</name>
</gene>
<comment type="caution">
    <text evidence="2">The sequence shown here is derived from an EMBL/GenBank/DDBJ whole genome shotgun (WGS) entry which is preliminary data.</text>
</comment>
<reference evidence="2 3" key="1">
    <citation type="submission" date="2019-06" db="EMBL/GenBank/DDBJ databases">
        <title>A chromosomal-level reference genome of Carpinus fangiana (Coryloideae, Betulaceae).</title>
        <authorList>
            <person name="Yang X."/>
            <person name="Wang Z."/>
            <person name="Zhang L."/>
            <person name="Hao G."/>
            <person name="Liu J."/>
            <person name="Yang Y."/>
        </authorList>
    </citation>
    <scope>NUCLEOTIDE SEQUENCE [LARGE SCALE GENOMIC DNA]</scope>
    <source>
        <strain evidence="2">Cfa_2016G</strain>
        <tissue evidence="2">Leaf</tissue>
    </source>
</reference>
<evidence type="ECO:0000256" key="1">
    <source>
        <dbReference type="SAM" id="MobiDB-lite"/>
    </source>
</evidence>
<dbReference type="Proteomes" id="UP000327013">
    <property type="component" value="Unassembled WGS sequence"/>
</dbReference>
<name>A0A5N6L6F2_9ROSI</name>